<dbReference type="SUPFAM" id="SSF81383">
    <property type="entry name" value="F-box domain"/>
    <property type="match status" value="1"/>
</dbReference>
<dbReference type="Proteomes" id="UP001141806">
    <property type="component" value="Unassembled WGS sequence"/>
</dbReference>
<evidence type="ECO:0000313" key="3">
    <source>
        <dbReference type="EMBL" id="KAJ4965974.1"/>
    </source>
</evidence>
<dbReference type="EMBL" id="JAMYWD010000007">
    <property type="protein sequence ID" value="KAJ4965974.1"/>
    <property type="molecule type" value="Genomic_DNA"/>
</dbReference>
<dbReference type="Gene3D" id="2.120.10.80">
    <property type="entry name" value="Kelch-type beta propeller"/>
    <property type="match status" value="1"/>
</dbReference>
<dbReference type="InterPro" id="IPR006652">
    <property type="entry name" value="Kelch_1"/>
</dbReference>
<dbReference type="InterPro" id="IPR001810">
    <property type="entry name" value="F-box_dom"/>
</dbReference>
<dbReference type="InterPro" id="IPR050354">
    <property type="entry name" value="F-box/kelch-repeat_ARATH"/>
</dbReference>
<dbReference type="PANTHER" id="PTHR24414:SF23">
    <property type="entry name" value="F-BOX_KELCH-REPEAT PROTEIN SKIP6"/>
    <property type="match status" value="1"/>
</dbReference>
<comment type="caution">
    <text evidence="3">The sequence shown here is derived from an EMBL/GenBank/DDBJ whole genome shotgun (WGS) entry which is preliminary data.</text>
</comment>
<dbReference type="Pfam" id="PF00646">
    <property type="entry name" value="F-box"/>
    <property type="match status" value="1"/>
</dbReference>
<dbReference type="CDD" id="cd22152">
    <property type="entry name" value="F-box_AtAFR-like"/>
    <property type="match status" value="1"/>
</dbReference>
<feature type="domain" description="F-box" evidence="2">
    <location>
        <begin position="37"/>
        <end position="77"/>
    </location>
</feature>
<dbReference type="OrthoDB" id="45365at2759"/>
<evidence type="ECO:0000256" key="1">
    <source>
        <dbReference type="SAM" id="MobiDB-lite"/>
    </source>
</evidence>
<name>A0A9Q0K8Q7_9MAGN</name>
<accession>A0A9Q0K8Q7</accession>
<dbReference type="AlphaFoldDB" id="A0A9Q0K8Q7"/>
<organism evidence="3 4">
    <name type="scientific">Protea cynaroides</name>
    <dbReference type="NCBI Taxonomy" id="273540"/>
    <lineage>
        <taxon>Eukaryota</taxon>
        <taxon>Viridiplantae</taxon>
        <taxon>Streptophyta</taxon>
        <taxon>Embryophyta</taxon>
        <taxon>Tracheophyta</taxon>
        <taxon>Spermatophyta</taxon>
        <taxon>Magnoliopsida</taxon>
        <taxon>Proteales</taxon>
        <taxon>Proteaceae</taxon>
        <taxon>Protea</taxon>
    </lineage>
</organism>
<feature type="region of interest" description="Disordered" evidence="1">
    <location>
        <begin position="1"/>
        <end position="27"/>
    </location>
</feature>
<feature type="compositionally biased region" description="Low complexity" evidence="1">
    <location>
        <begin position="1"/>
        <end position="19"/>
    </location>
</feature>
<evidence type="ECO:0000259" key="2">
    <source>
        <dbReference type="SMART" id="SM00256"/>
    </source>
</evidence>
<dbReference type="InterPro" id="IPR036047">
    <property type="entry name" value="F-box-like_dom_sf"/>
</dbReference>
<dbReference type="InterPro" id="IPR057499">
    <property type="entry name" value="Kelch_FKB95"/>
</dbReference>
<keyword evidence="4" id="KW-1185">Reference proteome</keyword>
<dbReference type="InterPro" id="IPR015915">
    <property type="entry name" value="Kelch-typ_b-propeller"/>
</dbReference>
<dbReference type="PANTHER" id="PTHR24414">
    <property type="entry name" value="F-BOX/KELCH-REPEAT PROTEIN SKIP4"/>
    <property type="match status" value="1"/>
</dbReference>
<reference evidence="3" key="1">
    <citation type="journal article" date="2023" name="Plant J.">
        <title>The genome of the king protea, Protea cynaroides.</title>
        <authorList>
            <person name="Chang J."/>
            <person name="Duong T.A."/>
            <person name="Schoeman C."/>
            <person name="Ma X."/>
            <person name="Roodt D."/>
            <person name="Barker N."/>
            <person name="Li Z."/>
            <person name="Van de Peer Y."/>
            <person name="Mizrachi E."/>
        </authorList>
    </citation>
    <scope>NUCLEOTIDE SEQUENCE</scope>
    <source>
        <tissue evidence="3">Young leaves</tissue>
    </source>
</reference>
<evidence type="ECO:0000313" key="4">
    <source>
        <dbReference type="Proteomes" id="UP001141806"/>
    </source>
</evidence>
<dbReference type="Pfam" id="PF25210">
    <property type="entry name" value="Kelch_FKB95"/>
    <property type="match status" value="1"/>
</dbReference>
<gene>
    <name evidence="3" type="ORF">NE237_017823</name>
</gene>
<sequence>MNDCSSSSSASPFESSPSAVATDESDSPHSSLLLPNLPDDIALQCIARVPPFYHNELSLVSKSWLSMLRSTVFLSTCDRLNCSRHFLYFNVEIYGSSFKWFALDHNPKNPRNLYPVPPIPSQPIGSTFAVLGPKIYALGGLVNNTLSSAVWIFDSRFNRWESGPKMHIGRKLAIAGVLNGKIYVMGGCGQSTNWAEVFDPVLGFWAPIPSPVEVTRRLFCASAVMEEKFYALAYYQGGVVFDPCDSSWRNAPTELSLRWRGRVVVDGILYCYDGFGKIKGFDLKEGKWKELKGVQRDSPAFIVDVVMANVGGRLFVLWVENRNQTEISCSEVEVSKDSNGGLWGSIVWSEVILAVPVSSYIAACLAVEF</sequence>
<dbReference type="SMART" id="SM00256">
    <property type="entry name" value="FBOX"/>
    <property type="match status" value="1"/>
</dbReference>
<dbReference type="SUPFAM" id="SSF117281">
    <property type="entry name" value="Kelch motif"/>
    <property type="match status" value="1"/>
</dbReference>
<dbReference type="SMART" id="SM00612">
    <property type="entry name" value="Kelch"/>
    <property type="match status" value="2"/>
</dbReference>
<proteinExistence type="predicted"/>
<protein>
    <recommendedName>
        <fullName evidence="2">F-box domain-containing protein</fullName>
    </recommendedName>
</protein>